<keyword evidence="5 10" id="KW-0479">Metal-binding</keyword>
<evidence type="ECO:0000313" key="13">
    <source>
        <dbReference type="Proteomes" id="UP000295197"/>
    </source>
</evidence>
<protein>
    <recommendedName>
        <fullName evidence="2 10">FAD:protein FMN transferase</fullName>
        <ecNumber evidence="1 10">2.7.1.180</ecNumber>
    </recommendedName>
    <alternativeName>
        <fullName evidence="8 10">Flavin transferase</fullName>
    </alternativeName>
</protein>
<dbReference type="AlphaFoldDB" id="A0A4R3VXG1"/>
<reference evidence="12 13" key="1">
    <citation type="submission" date="2019-03" db="EMBL/GenBank/DDBJ databases">
        <title>Genomic Encyclopedia of Type Strains, Phase IV (KMG-IV): sequencing the most valuable type-strain genomes for metagenomic binning, comparative biology and taxonomic classification.</title>
        <authorList>
            <person name="Goeker M."/>
        </authorList>
    </citation>
    <scope>NUCLEOTIDE SEQUENCE [LARGE SCALE GENOMIC DNA]</scope>
    <source>
        <strain evidence="12 13">DSM 22362</strain>
    </source>
</reference>
<keyword evidence="7 10" id="KW-0460">Magnesium</keyword>
<dbReference type="PANTHER" id="PTHR30040">
    <property type="entry name" value="THIAMINE BIOSYNTHESIS LIPOPROTEIN APBE"/>
    <property type="match status" value="1"/>
</dbReference>
<evidence type="ECO:0000256" key="9">
    <source>
        <dbReference type="ARBA" id="ARBA00048540"/>
    </source>
</evidence>
<keyword evidence="6 10" id="KW-0274">FAD</keyword>
<dbReference type="EC" id="2.7.1.180" evidence="1 10"/>
<proteinExistence type="inferred from homology"/>
<evidence type="ECO:0000256" key="6">
    <source>
        <dbReference type="ARBA" id="ARBA00022827"/>
    </source>
</evidence>
<comment type="similarity">
    <text evidence="10">Belongs to the ApbE family.</text>
</comment>
<accession>A0A4R3VXG1</accession>
<dbReference type="GO" id="GO:0046872">
    <property type="term" value="F:metal ion binding"/>
    <property type="evidence" value="ECO:0007669"/>
    <property type="project" value="UniProtKB-UniRule"/>
</dbReference>
<dbReference type="Pfam" id="PF02424">
    <property type="entry name" value="ApbE"/>
    <property type="match status" value="1"/>
</dbReference>
<sequence length="311" mass="35012">MQVYGISGVAQGTTYSIKYYSERELIKQQSIDSIFNVIDQSMSLYKAHSAINTFNKPTVLSMELDAHMLRVVEASFHYNKLTQGYFDITLYPLLQLWGFGPQGFGKLPLDHQIDSVKKLIGIDKIHLNGKVLTKQQSHVSIDLNGIAQGYTVDVVADYLTRSGLQSFLVEVGGEIYAKGLKSDNSAYKIEIQRPPGDQALNYKVMLKDMAITTSGSYEKYRTVNGQHYSHHMDPFKGDPVLNNVLSVTVIARTAMEADALDNYLMYLNPQEALSFVEKLPQVEAYIIYSENNTLKELQSSGFNNYIYNIQS</sequence>
<comment type="catalytic activity">
    <reaction evidence="9 10">
        <text>L-threonyl-[protein] + FAD = FMN-L-threonyl-[protein] + AMP + H(+)</text>
        <dbReference type="Rhea" id="RHEA:36847"/>
        <dbReference type="Rhea" id="RHEA-COMP:11060"/>
        <dbReference type="Rhea" id="RHEA-COMP:11061"/>
        <dbReference type="ChEBI" id="CHEBI:15378"/>
        <dbReference type="ChEBI" id="CHEBI:30013"/>
        <dbReference type="ChEBI" id="CHEBI:57692"/>
        <dbReference type="ChEBI" id="CHEBI:74257"/>
        <dbReference type="ChEBI" id="CHEBI:456215"/>
        <dbReference type="EC" id="2.7.1.180"/>
    </reaction>
</comment>
<keyword evidence="12" id="KW-0449">Lipoprotein</keyword>
<evidence type="ECO:0000256" key="10">
    <source>
        <dbReference type="PIRNR" id="PIRNR006268"/>
    </source>
</evidence>
<gene>
    <name evidence="12" type="ORF">EDC17_104025</name>
</gene>
<keyword evidence="4 10" id="KW-0808">Transferase</keyword>
<dbReference type="InterPro" id="IPR024932">
    <property type="entry name" value="ApbE"/>
</dbReference>
<evidence type="ECO:0000256" key="1">
    <source>
        <dbReference type="ARBA" id="ARBA00011955"/>
    </source>
</evidence>
<dbReference type="InterPro" id="IPR003374">
    <property type="entry name" value="ApbE-like_sf"/>
</dbReference>
<evidence type="ECO:0000256" key="2">
    <source>
        <dbReference type="ARBA" id="ARBA00016337"/>
    </source>
</evidence>
<evidence type="ECO:0000256" key="3">
    <source>
        <dbReference type="ARBA" id="ARBA00022630"/>
    </source>
</evidence>
<dbReference type="Proteomes" id="UP000295197">
    <property type="component" value="Unassembled WGS sequence"/>
</dbReference>
<name>A0A4R3VXG1_9SPHI</name>
<keyword evidence="3 10" id="KW-0285">Flavoprotein</keyword>
<dbReference type="Gene3D" id="3.10.520.10">
    <property type="entry name" value="ApbE-like domains"/>
    <property type="match status" value="1"/>
</dbReference>
<evidence type="ECO:0000313" key="12">
    <source>
        <dbReference type="EMBL" id="TCV09653.1"/>
    </source>
</evidence>
<organism evidence="12 13">
    <name type="scientific">Sphingobacterium alimentarium</name>
    <dbReference type="NCBI Taxonomy" id="797292"/>
    <lineage>
        <taxon>Bacteria</taxon>
        <taxon>Pseudomonadati</taxon>
        <taxon>Bacteroidota</taxon>
        <taxon>Sphingobacteriia</taxon>
        <taxon>Sphingobacteriales</taxon>
        <taxon>Sphingobacteriaceae</taxon>
        <taxon>Sphingobacterium</taxon>
    </lineage>
</organism>
<dbReference type="PANTHER" id="PTHR30040:SF2">
    <property type="entry name" value="FAD:PROTEIN FMN TRANSFERASE"/>
    <property type="match status" value="1"/>
</dbReference>
<dbReference type="PIRSF" id="PIRSF006268">
    <property type="entry name" value="ApbE"/>
    <property type="match status" value="1"/>
</dbReference>
<dbReference type="EMBL" id="SMBZ01000040">
    <property type="protein sequence ID" value="TCV09653.1"/>
    <property type="molecule type" value="Genomic_DNA"/>
</dbReference>
<feature type="binding site" evidence="11">
    <location>
        <position position="258"/>
    </location>
    <ligand>
        <name>Mg(2+)</name>
        <dbReference type="ChEBI" id="CHEBI:18420"/>
    </ligand>
</feature>
<evidence type="ECO:0000256" key="7">
    <source>
        <dbReference type="ARBA" id="ARBA00022842"/>
    </source>
</evidence>
<comment type="caution">
    <text evidence="12">The sequence shown here is derived from an EMBL/GenBank/DDBJ whole genome shotgun (WGS) entry which is preliminary data.</text>
</comment>
<dbReference type="SUPFAM" id="SSF143631">
    <property type="entry name" value="ApbE-like"/>
    <property type="match status" value="1"/>
</dbReference>
<dbReference type="GO" id="GO:0016740">
    <property type="term" value="F:transferase activity"/>
    <property type="evidence" value="ECO:0007669"/>
    <property type="project" value="UniProtKB-UniRule"/>
</dbReference>
<comment type="cofactor">
    <cofactor evidence="11">
        <name>Mg(2+)</name>
        <dbReference type="ChEBI" id="CHEBI:18420"/>
    </cofactor>
    <cofactor evidence="11">
        <name>Mn(2+)</name>
        <dbReference type="ChEBI" id="CHEBI:29035"/>
    </cofactor>
    <text evidence="11">Magnesium. Can also use manganese.</text>
</comment>
<evidence type="ECO:0000256" key="5">
    <source>
        <dbReference type="ARBA" id="ARBA00022723"/>
    </source>
</evidence>
<keyword evidence="13" id="KW-1185">Reference proteome</keyword>
<evidence type="ECO:0000256" key="8">
    <source>
        <dbReference type="ARBA" id="ARBA00031306"/>
    </source>
</evidence>
<evidence type="ECO:0000256" key="11">
    <source>
        <dbReference type="PIRSR" id="PIRSR006268-2"/>
    </source>
</evidence>
<evidence type="ECO:0000256" key="4">
    <source>
        <dbReference type="ARBA" id="ARBA00022679"/>
    </source>
</evidence>
<feature type="binding site" evidence="11">
    <location>
        <position position="145"/>
    </location>
    <ligand>
        <name>Mg(2+)</name>
        <dbReference type="ChEBI" id="CHEBI:18420"/>
    </ligand>
</feature>